<evidence type="ECO:0000259" key="3">
    <source>
        <dbReference type="Pfam" id="PF00704"/>
    </source>
</evidence>
<name>A0AAQ4D3M0_AMBAM</name>
<evidence type="ECO:0000256" key="2">
    <source>
        <dbReference type="SAM" id="Phobius"/>
    </source>
</evidence>
<feature type="transmembrane region" description="Helical" evidence="2">
    <location>
        <begin position="234"/>
        <end position="253"/>
    </location>
</feature>
<feature type="transmembrane region" description="Helical" evidence="2">
    <location>
        <begin position="265"/>
        <end position="289"/>
    </location>
</feature>
<keyword evidence="2" id="KW-1133">Transmembrane helix</keyword>
<feature type="transmembrane region" description="Helical" evidence="2">
    <location>
        <begin position="120"/>
        <end position="142"/>
    </location>
</feature>
<dbReference type="Pfam" id="PF00704">
    <property type="entry name" value="Glyco_hydro_18"/>
    <property type="match status" value="1"/>
</dbReference>
<accession>A0AAQ4D3M0</accession>
<gene>
    <name evidence="4" type="ORF">V5799_000241</name>
</gene>
<dbReference type="EMBL" id="JARKHS020035626">
    <property type="protein sequence ID" value="KAK8757060.1"/>
    <property type="molecule type" value="Genomic_DNA"/>
</dbReference>
<reference evidence="4 5" key="1">
    <citation type="journal article" date="2023" name="Arcadia Sci">
        <title>De novo assembly of a long-read Amblyomma americanum tick genome.</title>
        <authorList>
            <person name="Chou S."/>
            <person name="Poskanzer K.E."/>
            <person name="Rollins M."/>
            <person name="Thuy-Boun P.S."/>
        </authorList>
    </citation>
    <scope>NUCLEOTIDE SEQUENCE [LARGE SCALE GENOMIC DNA]</scope>
    <source>
        <strain evidence="4">F_SG_1</strain>
        <tissue evidence="4">Salivary glands</tissue>
    </source>
</reference>
<feature type="domain" description="GH18" evidence="3">
    <location>
        <begin position="268"/>
        <end position="454"/>
    </location>
</feature>
<protein>
    <recommendedName>
        <fullName evidence="3">GH18 domain-containing protein</fullName>
    </recommendedName>
</protein>
<feature type="region of interest" description="Disordered" evidence="1">
    <location>
        <begin position="1"/>
        <end position="26"/>
    </location>
</feature>
<dbReference type="GO" id="GO:0005975">
    <property type="term" value="P:carbohydrate metabolic process"/>
    <property type="evidence" value="ECO:0007669"/>
    <property type="project" value="InterPro"/>
</dbReference>
<evidence type="ECO:0000313" key="4">
    <source>
        <dbReference type="EMBL" id="KAK8757060.1"/>
    </source>
</evidence>
<dbReference type="InterPro" id="IPR017853">
    <property type="entry name" value="GH"/>
</dbReference>
<organism evidence="4 5">
    <name type="scientific">Amblyomma americanum</name>
    <name type="common">Lone star tick</name>
    <dbReference type="NCBI Taxonomy" id="6943"/>
    <lineage>
        <taxon>Eukaryota</taxon>
        <taxon>Metazoa</taxon>
        <taxon>Ecdysozoa</taxon>
        <taxon>Arthropoda</taxon>
        <taxon>Chelicerata</taxon>
        <taxon>Arachnida</taxon>
        <taxon>Acari</taxon>
        <taxon>Parasitiformes</taxon>
        <taxon>Ixodida</taxon>
        <taxon>Ixodoidea</taxon>
        <taxon>Ixodidae</taxon>
        <taxon>Amblyomminae</taxon>
        <taxon>Amblyomma</taxon>
    </lineage>
</organism>
<dbReference type="AlphaFoldDB" id="A0AAQ4D3M0"/>
<dbReference type="SUPFAM" id="SSF51445">
    <property type="entry name" value="(Trans)glycosidases"/>
    <property type="match status" value="1"/>
</dbReference>
<keyword evidence="2" id="KW-0472">Membrane</keyword>
<feature type="region of interest" description="Disordered" evidence="1">
    <location>
        <begin position="158"/>
        <end position="180"/>
    </location>
</feature>
<dbReference type="Proteomes" id="UP001321473">
    <property type="component" value="Unassembled WGS sequence"/>
</dbReference>
<dbReference type="InterPro" id="IPR001223">
    <property type="entry name" value="Glyco_hydro18_cat"/>
</dbReference>
<evidence type="ECO:0000256" key="1">
    <source>
        <dbReference type="SAM" id="MobiDB-lite"/>
    </source>
</evidence>
<keyword evidence="2" id="KW-0812">Transmembrane</keyword>
<sequence length="586" mass="62831">MKSTAADQRNLHSPYWTTAPSPRSAFSSPPRIRIVLASNAGYSAAQPYDGFAGVPAFIGAPDVIVFTPRQSPERSPQTPAATNSSNQGQSIQVYSPPAAGTTAVASPASQVDSNVTFMQVWVLCGVAMGTFALPLGLILLSYGATNGPHVSPATPITLTTNDKKATPKAPTSDPSHGVPASCLKPVRLNRTITIKNSSYIRHHLPVRTRKIFCLFNSSRLGRVPLPDLTLIDMPLHYCGGIIYWSLGVAGGVVRSRVDAFDNTSGLFNLTTLLSNLGLNMTILVTVGGYPEESAQFSLLGRDAGKLARFVSSLMHITWDHGLNGVTIHWATAEPACRLPEDATTLSSLVYAIRQAYRSMGPGNSEIAVMLPAEARIAGPVIRLLAERVEWIFLETHLLTPTTGGRAACNHLATGLENLIASLQAGRNQHKICTGYSLAPWLAMGVVDRRLGLIIDRFSTQIAPDTGRAGTASMRGLCSGAPPCLLWARGSCLVLRKASRPPGTIAPIPLYVFHDESTLFRIFSHGLYTSAAHQTNQCAVLYDIDLDNFEGTCTGLNMGVFAHLTHFANIMAGQLNSTDFERNVPMC</sequence>
<proteinExistence type="predicted"/>
<feature type="region of interest" description="Disordered" evidence="1">
    <location>
        <begin position="68"/>
        <end position="94"/>
    </location>
</feature>
<dbReference type="Gene3D" id="3.20.20.80">
    <property type="entry name" value="Glycosidases"/>
    <property type="match status" value="1"/>
</dbReference>
<feature type="compositionally biased region" description="Polar residues" evidence="1">
    <location>
        <begin position="68"/>
        <end position="93"/>
    </location>
</feature>
<evidence type="ECO:0000313" key="5">
    <source>
        <dbReference type="Proteomes" id="UP001321473"/>
    </source>
</evidence>
<comment type="caution">
    <text evidence="4">The sequence shown here is derived from an EMBL/GenBank/DDBJ whole genome shotgun (WGS) entry which is preliminary data.</text>
</comment>
<keyword evidence="5" id="KW-1185">Reference proteome</keyword>